<keyword evidence="3" id="KW-1185">Reference proteome</keyword>
<proteinExistence type="predicted"/>
<gene>
    <name evidence="2" type="ORF">Scep_015344</name>
</gene>
<sequence length="204" mass="21503">MVEIGEEKRSAATSRRCRGSAAHGASTGGKWQARLQRRSSRGREQLLELESARGSAAGGGQEQRSAAAGKGGCAAVRKTKREAPMRMTSSAAVERQLRRLAARHLGDGAAEAGGGRRGCRRGAGRLRRRRSSGSDTGSGSATPAATAVPMAGERRRGGALSTDRMRDFDKIATTQWRAGRQGPRPKSDVFHGRPSIFSGSMDGS</sequence>
<protein>
    <submittedName>
        <fullName evidence="2">Uncharacterized protein</fullName>
    </submittedName>
</protein>
<dbReference type="EMBL" id="JBBNAG010000006">
    <property type="protein sequence ID" value="KAK9126498.1"/>
    <property type="molecule type" value="Genomic_DNA"/>
</dbReference>
<dbReference type="Proteomes" id="UP001419268">
    <property type="component" value="Unassembled WGS sequence"/>
</dbReference>
<feature type="compositionally biased region" description="Basic and acidic residues" evidence="1">
    <location>
        <begin position="1"/>
        <end position="10"/>
    </location>
</feature>
<accession>A0AAP0J4Y8</accession>
<organism evidence="2 3">
    <name type="scientific">Stephania cephalantha</name>
    <dbReference type="NCBI Taxonomy" id="152367"/>
    <lineage>
        <taxon>Eukaryota</taxon>
        <taxon>Viridiplantae</taxon>
        <taxon>Streptophyta</taxon>
        <taxon>Embryophyta</taxon>
        <taxon>Tracheophyta</taxon>
        <taxon>Spermatophyta</taxon>
        <taxon>Magnoliopsida</taxon>
        <taxon>Ranunculales</taxon>
        <taxon>Menispermaceae</taxon>
        <taxon>Menispermoideae</taxon>
        <taxon>Cissampelideae</taxon>
        <taxon>Stephania</taxon>
    </lineage>
</organism>
<name>A0AAP0J4Y8_9MAGN</name>
<feature type="compositionally biased region" description="Low complexity" evidence="1">
    <location>
        <begin position="133"/>
        <end position="147"/>
    </location>
</feature>
<feature type="compositionally biased region" description="Basic residues" evidence="1">
    <location>
        <begin position="117"/>
        <end position="131"/>
    </location>
</feature>
<comment type="caution">
    <text evidence="2">The sequence shown here is derived from an EMBL/GenBank/DDBJ whole genome shotgun (WGS) entry which is preliminary data.</text>
</comment>
<reference evidence="2 3" key="1">
    <citation type="submission" date="2024-01" db="EMBL/GenBank/DDBJ databases">
        <title>Genome assemblies of Stephania.</title>
        <authorList>
            <person name="Yang L."/>
        </authorList>
    </citation>
    <scope>NUCLEOTIDE SEQUENCE [LARGE SCALE GENOMIC DNA]</scope>
    <source>
        <strain evidence="2">JXDWG</strain>
        <tissue evidence="2">Leaf</tissue>
    </source>
</reference>
<dbReference type="AlphaFoldDB" id="A0AAP0J4Y8"/>
<evidence type="ECO:0000313" key="2">
    <source>
        <dbReference type="EMBL" id="KAK9126498.1"/>
    </source>
</evidence>
<feature type="region of interest" description="Disordered" evidence="1">
    <location>
        <begin position="1"/>
        <end position="204"/>
    </location>
</feature>
<evidence type="ECO:0000313" key="3">
    <source>
        <dbReference type="Proteomes" id="UP001419268"/>
    </source>
</evidence>
<evidence type="ECO:0000256" key="1">
    <source>
        <dbReference type="SAM" id="MobiDB-lite"/>
    </source>
</evidence>